<feature type="domain" description="Formyl transferase C-terminal" evidence="10">
    <location>
        <begin position="207"/>
        <end position="304"/>
    </location>
</feature>
<dbReference type="OrthoDB" id="9802815at2"/>
<dbReference type="SUPFAM" id="SSF50486">
    <property type="entry name" value="FMT C-terminal domain-like"/>
    <property type="match status" value="1"/>
</dbReference>
<feature type="domain" description="Formyl transferase N-terminal" evidence="9">
    <location>
        <begin position="8"/>
        <end position="180"/>
    </location>
</feature>
<dbReference type="InterPro" id="IPR011034">
    <property type="entry name" value="Formyl_transferase-like_C_sf"/>
</dbReference>
<evidence type="ECO:0000259" key="9">
    <source>
        <dbReference type="Pfam" id="PF00551"/>
    </source>
</evidence>
<comment type="caution">
    <text evidence="11">The sequence shown here is derived from an EMBL/GenBank/DDBJ whole genome shotgun (WGS) entry which is preliminary data.</text>
</comment>
<evidence type="ECO:0000256" key="6">
    <source>
        <dbReference type="ARBA" id="ARBA00022917"/>
    </source>
</evidence>
<dbReference type="PANTHER" id="PTHR11138:SF5">
    <property type="entry name" value="METHIONYL-TRNA FORMYLTRANSFERASE, MITOCHONDRIAL"/>
    <property type="match status" value="1"/>
</dbReference>
<dbReference type="Pfam" id="PF00551">
    <property type="entry name" value="Formyl_trans_N"/>
    <property type="match status" value="1"/>
</dbReference>
<comment type="catalytic activity">
    <reaction evidence="7 8">
        <text>L-methionyl-tRNA(fMet) + (6R)-10-formyltetrahydrofolate = N-formyl-L-methionyl-tRNA(fMet) + (6S)-5,6,7,8-tetrahydrofolate + H(+)</text>
        <dbReference type="Rhea" id="RHEA:24380"/>
        <dbReference type="Rhea" id="RHEA-COMP:9952"/>
        <dbReference type="Rhea" id="RHEA-COMP:9953"/>
        <dbReference type="ChEBI" id="CHEBI:15378"/>
        <dbReference type="ChEBI" id="CHEBI:57453"/>
        <dbReference type="ChEBI" id="CHEBI:78530"/>
        <dbReference type="ChEBI" id="CHEBI:78844"/>
        <dbReference type="ChEBI" id="CHEBI:195366"/>
        <dbReference type="EC" id="2.1.2.9"/>
    </reaction>
</comment>
<sequence length="324" mass="34873">MTQPLSIVFAGTPDFAAISLKAMLDAGHKVIAVYCQPDRPSGRGKKLAHGPVKKLALEHEIPVYQPKSLRNEEAQAELAALNADLMVVAAYGLILPQVVLDTPKHGCINVHGSLLPRWRGAAPIHRAILAGDKVTGITTMQMSLGLDTGDMLDVLQTEISPQDTGASLHDRMAVMGGECLLVTLEKLKNGQMQPQVQDDSLANYANKLTKEEAQLDWNQSAAELERTVRAFNSWPVAFTKLNDLTVRVWQASVVETIASEQPGTIISADKSGLTIACAKNALRLEVLQLPGKKALSVDDILRGRADTFTVGTQFAEVINPGANS</sequence>
<dbReference type="Gene3D" id="3.40.50.170">
    <property type="entry name" value="Formyl transferase, N-terminal domain"/>
    <property type="match status" value="1"/>
</dbReference>
<evidence type="ECO:0000256" key="7">
    <source>
        <dbReference type="ARBA" id="ARBA00048558"/>
    </source>
</evidence>
<dbReference type="InterPro" id="IPR005794">
    <property type="entry name" value="Fmt"/>
</dbReference>
<dbReference type="InterPro" id="IPR005793">
    <property type="entry name" value="Formyl_trans_C"/>
</dbReference>
<gene>
    <name evidence="8" type="primary">fmt</name>
    <name evidence="11" type="ORF">DC094_12820</name>
</gene>
<evidence type="ECO:0000256" key="4">
    <source>
        <dbReference type="ARBA" id="ARBA00016014"/>
    </source>
</evidence>
<dbReference type="PANTHER" id="PTHR11138">
    <property type="entry name" value="METHIONYL-TRNA FORMYLTRANSFERASE"/>
    <property type="match status" value="1"/>
</dbReference>
<dbReference type="InterPro" id="IPR044135">
    <property type="entry name" value="Met-tRNA-FMT_C"/>
</dbReference>
<dbReference type="AlphaFoldDB" id="A0A2V1GW50"/>
<evidence type="ECO:0000256" key="1">
    <source>
        <dbReference type="ARBA" id="ARBA00002606"/>
    </source>
</evidence>
<evidence type="ECO:0000256" key="3">
    <source>
        <dbReference type="ARBA" id="ARBA00012261"/>
    </source>
</evidence>
<name>A0A2V1GW50_9GAMM</name>
<comment type="function">
    <text evidence="1 8">Attaches a formyl group to the free amino group of methionyl-tRNA(fMet). The formyl group appears to play a dual role in the initiator identity of N-formylmethionyl-tRNA by promoting its recognition by IF2 and preventing the misappropriation of this tRNA by the elongation apparatus.</text>
</comment>
<dbReference type="NCBIfam" id="TIGR00460">
    <property type="entry name" value="fmt"/>
    <property type="match status" value="1"/>
</dbReference>
<evidence type="ECO:0000256" key="8">
    <source>
        <dbReference type="HAMAP-Rule" id="MF_00182"/>
    </source>
</evidence>
<accession>A0A2V1GW50</accession>
<dbReference type="EC" id="2.1.2.9" evidence="3 8"/>
<dbReference type="SUPFAM" id="SSF53328">
    <property type="entry name" value="Formyltransferase"/>
    <property type="match status" value="1"/>
</dbReference>
<dbReference type="EMBL" id="QDDL01000005">
    <property type="protein sequence ID" value="PVZ68178.1"/>
    <property type="molecule type" value="Genomic_DNA"/>
</dbReference>
<dbReference type="CDD" id="cd08704">
    <property type="entry name" value="Met_tRNA_FMT_C"/>
    <property type="match status" value="1"/>
</dbReference>
<dbReference type="InterPro" id="IPR037022">
    <property type="entry name" value="Formyl_trans_C_sf"/>
</dbReference>
<evidence type="ECO:0000256" key="5">
    <source>
        <dbReference type="ARBA" id="ARBA00022679"/>
    </source>
</evidence>
<evidence type="ECO:0000313" key="11">
    <source>
        <dbReference type="EMBL" id="PVZ68178.1"/>
    </source>
</evidence>
<dbReference type="FunFam" id="3.40.50.170:FF:000003">
    <property type="entry name" value="Methionyl-tRNA formyltransferase"/>
    <property type="match status" value="1"/>
</dbReference>
<dbReference type="Proteomes" id="UP000244906">
    <property type="component" value="Unassembled WGS sequence"/>
</dbReference>
<dbReference type="HAMAP" id="MF_00182">
    <property type="entry name" value="Formyl_trans"/>
    <property type="match status" value="1"/>
</dbReference>
<keyword evidence="12" id="KW-1185">Reference proteome</keyword>
<proteinExistence type="inferred from homology"/>
<dbReference type="CDD" id="cd08646">
    <property type="entry name" value="FMT_core_Met-tRNA-FMT_N"/>
    <property type="match status" value="1"/>
</dbReference>
<dbReference type="Pfam" id="PF02911">
    <property type="entry name" value="Formyl_trans_C"/>
    <property type="match status" value="1"/>
</dbReference>
<keyword evidence="6 8" id="KW-0648">Protein biosynthesis</keyword>
<comment type="similarity">
    <text evidence="2 8">Belongs to the Fmt family.</text>
</comment>
<dbReference type="GO" id="GO:0005829">
    <property type="term" value="C:cytosol"/>
    <property type="evidence" value="ECO:0007669"/>
    <property type="project" value="TreeGrafter"/>
</dbReference>
<dbReference type="InterPro" id="IPR002376">
    <property type="entry name" value="Formyl_transf_N"/>
</dbReference>
<organism evidence="11 12">
    <name type="scientific">Pelagibaculum spongiae</name>
    <dbReference type="NCBI Taxonomy" id="2080658"/>
    <lineage>
        <taxon>Bacteria</taxon>
        <taxon>Pseudomonadati</taxon>
        <taxon>Pseudomonadota</taxon>
        <taxon>Gammaproteobacteria</taxon>
        <taxon>Oceanospirillales</taxon>
        <taxon>Pelagibaculum</taxon>
    </lineage>
</organism>
<keyword evidence="5 8" id="KW-0808">Transferase</keyword>
<dbReference type="InterPro" id="IPR036477">
    <property type="entry name" value="Formyl_transf_N_sf"/>
</dbReference>
<dbReference type="Gene3D" id="3.10.25.10">
    <property type="entry name" value="Formyl transferase, C-terminal domain"/>
    <property type="match status" value="1"/>
</dbReference>
<evidence type="ECO:0000256" key="2">
    <source>
        <dbReference type="ARBA" id="ARBA00010699"/>
    </source>
</evidence>
<reference evidence="11 12" key="1">
    <citation type="submission" date="2018-04" db="EMBL/GenBank/DDBJ databases">
        <title>Thalassorhabdus spongiae gen. nov., sp. nov., isolated from a marine sponge in South-West Iceland.</title>
        <authorList>
            <person name="Knobloch S."/>
            <person name="Daussin A."/>
            <person name="Johannsson R."/>
            <person name="Marteinsson V.T."/>
        </authorList>
    </citation>
    <scope>NUCLEOTIDE SEQUENCE [LARGE SCALE GENOMIC DNA]</scope>
    <source>
        <strain evidence="11 12">Hp12</strain>
    </source>
</reference>
<protein>
    <recommendedName>
        <fullName evidence="4 8">Methionyl-tRNA formyltransferase</fullName>
        <ecNumber evidence="3 8">2.1.2.9</ecNumber>
    </recommendedName>
</protein>
<dbReference type="RefSeq" id="WP_116687506.1">
    <property type="nucleotide sequence ID" value="NZ_CAWNYD010000005.1"/>
</dbReference>
<evidence type="ECO:0000259" key="10">
    <source>
        <dbReference type="Pfam" id="PF02911"/>
    </source>
</evidence>
<dbReference type="InterPro" id="IPR041711">
    <property type="entry name" value="Met-tRNA-FMT_N"/>
</dbReference>
<dbReference type="GO" id="GO:0004479">
    <property type="term" value="F:methionyl-tRNA formyltransferase activity"/>
    <property type="evidence" value="ECO:0007669"/>
    <property type="project" value="UniProtKB-UniRule"/>
</dbReference>
<feature type="binding site" evidence="8">
    <location>
        <begin position="113"/>
        <end position="116"/>
    </location>
    <ligand>
        <name>(6S)-5,6,7,8-tetrahydrofolate</name>
        <dbReference type="ChEBI" id="CHEBI:57453"/>
    </ligand>
</feature>
<evidence type="ECO:0000313" key="12">
    <source>
        <dbReference type="Proteomes" id="UP000244906"/>
    </source>
</evidence>